<protein>
    <submittedName>
        <fullName evidence="1">Uncharacterized protein</fullName>
    </submittedName>
</protein>
<evidence type="ECO:0000313" key="1">
    <source>
        <dbReference type="EMBL" id="KAK4793699.1"/>
    </source>
</evidence>
<organism evidence="1 2">
    <name type="scientific">Trapa natans</name>
    <name type="common">Water chestnut</name>
    <dbReference type="NCBI Taxonomy" id="22666"/>
    <lineage>
        <taxon>Eukaryota</taxon>
        <taxon>Viridiplantae</taxon>
        <taxon>Streptophyta</taxon>
        <taxon>Embryophyta</taxon>
        <taxon>Tracheophyta</taxon>
        <taxon>Spermatophyta</taxon>
        <taxon>Magnoliopsida</taxon>
        <taxon>eudicotyledons</taxon>
        <taxon>Gunneridae</taxon>
        <taxon>Pentapetalae</taxon>
        <taxon>rosids</taxon>
        <taxon>malvids</taxon>
        <taxon>Myrtales</taxon>
        <taxon>Lythraceae</taxon>
        <taxon>Trapa</taxon>
    </lineage>
</organism>
<dbReference type="AlphaFoldDB" id="A0AAN7R6D8"/>
<accession>A0AAN7R6D8</accession>
<proteinExistence type="predicted"/>
<sequence>MENDTMAPMQAKTEKALAAAFISNCGAQNFRLQALDALEKTKNKIDSHGGFHPSAMGEEFAPSSGSFLHIKVLSSVAEVSKKMKDLAEVSKKMKDLSENP</sequence>
<gene>
    <name evidence="1" type="ORF">SAY86_024134</name>
</gene>
<comment type="caution">
    <text evidence="1">The sequence shown here is derived from an EMBL/GenBank/DDBJ whole genome shotgun (WGS) entry which is preliminary data.</text>
</comment>
<dbReference type="Proteomes" id="UP001346149">
    <property type="component" value="Unassembled WGS sequence"/>
</dbReference>
<reference evidence="1 2" key="1">
    <citation type="journal article" date="2023" name="Hortic Res">
        <title>Pangenome of water caltrop reveals structural variations and asymmetric subgenome divergence after allopolyploidization.</title>
        <authorList>
            <person name="Zhang X."/>
            <person name="Chen Y."/>
            <person name="Wang L."/>
            <person name="Yuan Y."/>
            <person name="Fang M."/>
            <person name="Shi L."/>
            <person name="Lu R."/>
            <person name="Comes H.P."/>
            <person name="Ma Y."/>
            <person name="Chen Y."/>
            <person name="Huang G."/>
            <person name="Zhou Y."/>
            <person name="Zheng Z."/>
            <person name="Qiu Y."/>
        </authorList>
    </citation>
    <scope>NUCLEOTIDE SEQUENCE [LARGE SCALE GENOMIC DNA]</scope>
    <source>
        <strain evidence="1">F231</strain>
    </source>
</reference>
<name>A0AAN7R6D8_TRANT</name>
<keyword evidence="2" id="KW-1185">Reference proteome</keyword>
<dbReference type="SUPFAM" id="SSF53756">
    <property type="entry name" value="UDP-Glycosyltransferase/glycogen phosphorylase"/>
    <property type="match status" value="1"/>
</dbReference>
<dbReference type="EMBL" id="JAXQNO010000008">
    <property type="protein sequence ID" value="KAK4793699.1"/>
    <property type="molecule type" value="Genomic_DNA"/>
</dbReference>
<evidence type="ECO:0000313" key="2">
    <source>
        <dbReference type="Proteomes" id="UP001346149"/>
    </source>
</evidence>